<keyword evidence="2" id="KW-1133">Transmembrane helix</keyword>
<dbReference type="AlphaFoldDB" id="A0A1G7MGV3"/>
<gene>
    <name evidence="4" type="ORF">SAMN05421825_1729</name>
</gene>
<dbReference type="Proteomes" id="UP000199203">
    <property type="component" value="Unassembled WGS sequence"/>
</dbReference>
<dbReference type="RefSeq" id="WP_089873094.1">
    <property type="nucleotide sequence ID" value="NZ_FNBH01000002.1"/>
</dbReference>
<evidence type="ECO:0000259" key="3">
    <source>
        <dbReference type="Pfam" id="PF14257"/>
    </source>
</evidence>
<keyword evidence="1" id="KW-0175">Coiled coil</keyword>
<feature type="domain" description="DUF4349" evidence="3">
    <location>
        <begin position="65"/>
        <end position="272"/>
    </location>
</feature>
<evidence type="ECO:0000256" key="1">
    <source>
        <dbReference type="SAM" id="Coils"/>
    </source>
</evidence>
<dbReference type="EMBL" id="FNBH01000002">
    <property type="protein sequence ID" value="SDF60951.1"/>
    <property type="molecule type" value="Genomic_DNA"/>
</dbReference>
<evidence type="ECO:0000313" key="4">
    <source>
        <dbReference type="EMBL" id="SDF60951.1"/>
    </source>
</evidence>
<feature type="coiled-coil region" evidence="1">
    <location>
        <begin position="165"/>
        <end position="208"/>
    </location>
</feature>
<keyword evidence="5" id="KW-1185">Reference proteome</keyword>
<protein>
    <recommendedName>
        <fullName evidence="3">DUF4349 domain-containing protein</fullName>
    </recommendedName>
</protein>
<keyword evidence="2" id="KW-0812">Transmembrane</keyword>
<sequence length="284" mass="32757">MRKIYFLFLFATILSCGKQDNYDKLETVSAMAAVSEPSEMDAKLLPSPESIQEKEISDNSQKIPKKIIKTGRIEIEVGDINKAQKIIVENLKKLNAYKQGEFFSNSEEQEMLKMTIRVPNENFDNLLQSMDEGLGNVISKNIGTDDVTEEYTDVSIRLENKLAYLEKYRELLKKSTNTKDILEIQENIRNLEEEIESSKGRLKFIDDKVKYSTIELTLIKNKPRNSVTSKIGFGSQFIDSVAQGWNNFVGFILGLISYWPFLLIIPILIILLRKWRNRKRKSKD</sequence>
<organism evidence="4 5">
    <name type="scientific">Epilithonimonas hungarica</name>
    <dbReference type="NCBI Taxonomy" id="454006"/>
    <lineage>
        <taxon>Bacteria</taxon>
        <taxon>Pseudomonadati</taxon>
        <taxon>Bacteroidota</taxon>
        <taxon>Flavobacteriia</taxon>
        <taxon>Flavobacteriales</taxon>
        <taxon>Weeksellaceae</taxon>
        <taxon>Chryseobacterium group</taxon>
        <taxon>Epilithonimonas</taxon>
    </lineage>
</organism>
<keyword evidence="2" id="KW-0472">Membrane</keyword>
<accession>A0A1G7MGV3</accession>
<proteinExistence type="predicted"/>
<dbReference type="OrthoDB" id="5381491at2"/>
<reference evidence="5" key="1">
    <citation type="submission" date="2016-10" db="EMBL/GenBank/DDBJ databases">
        <authorList>
            <person name="Varghese N."/>
            <person name="Submissions S."/>
        </authorList>
    </citation>
    <scope>NUCLEOTIDE SEQUENCE [LARGE SCALE GENOMIC DNA]</scope>
    <source>
        <strain evidence="5">DSM 19684</strain>
    </source>
</reference>
<dbReference type="PROSITE" id="PS51257">
    <property type="entry name" value="PROKAR_LIPOPROTEIN"/>
    <property type="match status" value="1"/>
</dbReference>
<dbReference type="Pfam" id="PF14257">
    <property type="entry name" value="DUF4349"/>
    <property type="match status" value="1"/>
</dbReference>
<dbReference type="InterPro" id="IPR025645">
    <property type="entry name" value="DUF4349"/>
</dbReference>
<evidence type="ECO:0000313" key="5">
    <source>
        <dbReference type="Proteomes" id="UP000199203"/>
    </source>
</evidence>
<evidence type="ECO:0000256" key="2">
    <source>
        <dbReference type="SAM" id="Phobius"/>
    </source>
</evidence>
<name>A0A1G7MGV3_9FLAO</name>
<dbReference type="STRING" id="454006.SAMN05421825_1729"/>
<feature type="transmembrane region" description="Helical" evidence="2">
    <location>
        <begin position="248"/>
        <end position="272"/>
    </location>
</feature>